<reference evidence="9 10" key="1">
    <citation type="journal article" date="2011" name="Proc. Natl. Acad. Sci. U.S.A.">
        <title>Comparative genomics of xylose-fermenting fungi for enhanced biofuel production.</title>
        <authorList>
            <person name="Wohlbach D.J."/>
            <person name="Kuo A."/>
            <person name="Sato T.K."/>
            <person name="Potts K.M."/>
            <person name="Salamov A.A."/>
            <person name="LaButti K.M."/>
            <person name="Sun H."/>
            <person name="Clum A."/>
            <person name="Pangilinan J.L."/>
            <person name="Lindquist E.A."/>
            <person name="Lucas S."/>
            <person name="Lapidus A."/>
            <person name="Jin M."/>
            <person name="Gunawan C."/>
            <person name="Balan V."/>
            <person name="Dale B.E."/>
            <person name="Jeffries T.W."/>
            <person name="Zinkel R."/>
            <person name="Barry K.W."/>
            <person name="Grigoriev I.V."/>
            <person name="Gasch A.P."/>
        </authorList>
    </citation>
    <scope>NUCLEOTIDE SEQUENCE [LARGE SCALE GENOMIC DNA]</scope>
    <source>
        <strain evidence="10">NRRL Y-27907 / 11-Y1</strain>
    </source>
</reference>
<dbReference type="Proteomes" id="UP000000709">
    <property type="component" value="Unassembled WGS sequence"/>
</dbReference>
<dbReference type="GO" id="GO:0045259">
    <property type="term" value="C:proton-transporting ATP synthase complex"/>
    <property type="evidence" value="ECO:0007669"/>
    <property type="project" value="UniProtKB-KW"/>
</dbReference>
<comment type="subcellular location">
    <subcellularLocation>
        <location evidence="8">Mitochondrion</location>
    </subcellularLocation>
    <subcellularLocation>
        <location evidence="8">Mitochondrion inner membrane</location>
    </subcellularLocation>
</comment>
<dbReference type="PANTHER" id="PTHR12733:SF3">
    <property type="entry name" value="ATP SYNTHASE F(0) COMPLEX SUBUNIT B1, MITOCHONDRIAL"/>
    <property type="match status" value="1"/>
</dbReference>
<keyword evidence="4 8" id="KW-0999">Mitochondrion inner membrane</keyword>
<name>G3AL19_SPAPN</name>
<dbReference type="GeneID" id="18870873"/>
<dbReference type="STRING" id="619300.G3AL19"/>
<evidence type="ECO:0000256" key="3">
    <source>
        <dbReference type="ARBA" id="ARBA00022781"/>
    </source>
</evidence>
<dbReference type="FunCoup" id="G3AL19">
    <property type="interactions" value="474"/>
</dbReference>
<sequence>MSMINRIALRAARPMGLRMAPYVLIGLRFASTQPVEPKQKAASIIDALPGNNLLSKTGVLATSTAAAVYGISNGLIVIHDETILLGTFSAFVLLCVKYIAPLYTEWADGEIKKVGDILNASRVKHVESVNDRIATVSQLKNVVETTQDLFALSKETAKLEADAFVLKQQLAVAHEAKSVLDSWVRFEAQQRQLEQEQLAKSVIEKVNKAIEDPKFQDKVLAESLAEVERLFAKN</sequence>
<dbReference type="OMA" id="YTEWADG"/>
<dbReference type="GO" id="GO:0046961">
    <property type="term" value="F:proton-transporting ATPase activity, rotational mechanism"/>
    <property type="evidence" value="ECO:0007669"/>
    <property type="project" value="EnsemblFungi"/>
</dbReference>
<dbReference type="GO" id="GO:0005743">
    <property type="term" value="C:mitochondrial inner membrane"/>
    <property type="evidence" value="ECO:0007669"/>
    <property type="project" value="UniProtKB-SubCell"/>
</dbReference>
<keyword evidence="7 8" id="KW-0472">Membrane</keyword>
<evidence type="ECO:0000256" key="5">
    <source>
        <dbReference type="ARBA" id="ARBA00023065"/>
    </source>
</evidence>
<protein>
    <recommendedName>
        <fullName evidence="8">ATP synthase subunit 4</fullName>
    </recommendedName>
</protein>
<dbReference type="Gene3D" id="1.20.5.2210">
    <property type="match status" value="1"/>
</dbReference>
<dbReference type="RefSeq" id="XP_007374576.1">
    <property type="nucleotide sequence ID" value="XM_007374514.1"/>
</dbReference>
<comment type="similarity">
    <text evidence="8">Belongs to the eukaryotic ATPase B chain family.</text>
</comment>
<dbReference type="InParanoid" id="G3AL19"/>
<dbReference type="OrthoDB" id="427795at2759"/>
<evidence type="ECO:0000313" key="10">
    <source>
        <dbReference type="Proteomes" id="UP000000709"/>
    </source>
</evidence>
<dbReference type="InterPro" id="IPR013837">
    <property type="entry name" value="ATP_synth_F0_suB"/>
</dbReference>
<dbReference type="eggNOG" id="KOG3976">
    <property type="taxonomic scope" value="Eukaryota"/>
</dbReference>
<evidence type="ECO:0000256" key="7">
    <source>
        <dbReference type="ARBA" id="ARBA00023136"/>
    </source>
</evidence>
<dbReference type="SUPFAM" id="SSF161060">
    <property type="entry name" value="ATP synthase B chain-like"/>
    <property type="match status" value="1"/>
</dbReference>
<evidence type="ECO:0000256" key="4">
    <source>
        <dbReference type="ARBA" id="ARBA00022792"/>
    </source>
</evidence>
<dbReference type="HOGENOM" id="CLU_077208_0_0_1"/>
<comment type="subunit">
    <text evidence="8">F-type ATPases have 2 components, CF(1) - the catalytic core - and CF(0) - the membrane proton channel. In yeast, the dimeric form of ATP synthase consists of 17 polypeptides: alpha, beta, gamma, delta, epsilon, 4 (B), 5 (OSCP), 6 (A), 8, 9 (C), d, E (Tim11), f, g, h, i/j and k.</text>
</comment>
<gene>
    <name evidence="9" type="ORF">SPAPADRAFT_150660</name>
</gene>
<evidence type="ECO:0000256" key="2">
    <source>
        <dbReference type="ARBA" id="ARBA00022547"/>
    </source>
</evidence>
<dbReference type="GO" id="GO:0046933">
    <property type="term" value="F:proton-transporting ATP synthase activity, rotational mechanism"/>
    <property type="evidence" value="ECO:0007669"/>
    <property type="project" value="EnsemblFungi"/>
</dbReference>
<dbReference type="PANTHER" id="PTHR12733">
    <property type="entry name" value="MITOCHONDRIAL ATP SYNTHASE B CHAIN"/>
    <property type="match status" value="1"/>
</dbReference>
<keyword evidence="5 8" id="KW-0406">Ion transport</keyword>
<dbReference type="KEGG" id="spaa:SPAPADRAFT_150660"/>
<evidence type="ECO:0000313" key="9">
    <source>
        <dbReference type="EMBL" id="EGW33061.1"/>
    </source>
</evidence>
<proteinExistence type="inferred from homology"/>
<keyword evidence="6 8" id="KW-0496">Mitochondrion</keyword>
<evidence type="ECO:0000256" key="6">
    <source>
        <dbReference type="ARBA" id="ARBA00023128"/>
    </source>
</evidence>
<dbReference type="EMBL" id="GL996501">
    <property type="protein sequence ID" value="EGW33061.1"/>
    <property type="molecule type" value="Genomic_DNA"/>
</dbReference>
<organism evidence="10">
    <name type="scientific">Spathaspora passalidarum (strain NRRL Y-27907 / 11-Y1)</name>
    <dbReference type="NCBI Taxonomy" id="619300"/>
    <lineage>
        <taxon>Eukaryota</taxon>
        <taxon>Fungi</taxon>
        <taxon>Dikarya</taxon>
        <taxon>Ascomycota</taxon>
        <taxon>Saccharomycotina</taxon>
        <taxon>Pichiomycetes</taxon>
        <taxon>Debaryomycetaceae</taxon>
        <taxon>Spathaspora</taxon>
    </lineage>
</organism>
<keyword evidence="1 8" id="KW-0813">Transport</keyword>
<dbReference type="FunFam" id="1.20.5.2210:FF:000002">
    <property type="entry name" value="ATP synthase subunit 4 mitochondrial"/>
    <property type="match status" value="1"/>
</dbReference>
<keyword evidence="3 8" id="KW-0375">Hydrogen ion transport</keyword>
<keyword evidence="10" id="KW-1185">Reference proteome</keyword>
<dbReference type="GO" id="GO:0065003">
    <property type="term" value="P:protein-containing complex assembly"/>
    <property type="evidence" value="ECO:0007669"/>
    <property type="project" value="EnsemblFungi"/>
</dbReference>
<keyword evidence="2 8" id="KW-0138">CF(0)</keyword>
<dbReference type="Pfam" id="PF05405">
    <property type="entry name" value="Mt_ATP-synt_B"/>
    <property type="match status" value="1"/>
</dbReference>
<dbReference type="AlphaFoldDB" id="G3AL19"/>
<comment type="function">
    <text evidence="8">Subunit b, of the mitochondrial membrane ATP synthase complex (F(1)F(0) ATP synthase or Complex V) that produces ATP from ADP in the presence of a proton gradient across the membrane which is generated by electron transport complexes of the respiratory chain. ATP synthase complex consist of a soluble F(1) head domain - the catalytic core - and a membrane F(1) domain - the membrane proton channel. These two domains are linked by a central stalk rotating inside the F(1) region and a stationary peripheral stalk. During catalysis, ATP synthesis in the catalytic domain of F(1) is coupled via a rotary mechanism of the central stalk subunits to proton translocation. In vivo, can only synthesize ATP although its ATP hydrolase activity can be activated artificially in vitro. Part of the complex F(0) domain. Part of the complex F(0) domain and the peripheric stalk, which acts as a stator to hold the catalytic alpha(3)beta(3) subcomplex and subunit a/ATP6 static relative to the rotary elements.</text>
</comment>
<accession>G3AL19</accession>
<dbReference type="InterPro" id="IPR008688">
    <property type="entry name" value="ATP_synth_Bsub_B/MI25"/>
</dbReference>
<evidence type="ECO:0000256" key="8">
    <source>
        <dbReference type="RuleBase" id="RU368017"/>
    </source>
</evidence>
<evidence type="ECO:0000256" key="1">
    <source>
        <dbReference type="ARBA" id="ARBA00022448"/>
    </source>
</evidence>